<evidence type="ECO:0000256" key="4">
    <source>
        <dbReference type="ARBA" id="ARBA00022692"/>
    </source>
</evidence>
<dbReference type="GO" id="GO:0012505">
    <property type="term" value="C:endomembrane system"/>
    <property type="evidence" value="ECO:0007669"/>
    <property type="project" value="UniProtKB-SubCell"/>
</dbReference>
<dbReference type="AlphaFoldDB" id="A0ABD5UCU7"/>
<proteinExistence type="inferred from homology"/>
<comment type="subcellular location">
    <subcellularLocation>
        <location evidence="7">Cell membrane</location>
        <topology evidence="7">Multi-pass membrane protein</topology>
    </subcellularLocation>
    <subcellularLocation>
        <location evidence="1">Endomembrane system</location>
        <topology evidence="1">Multi-pass membrane protein</topology>
    </subcellularLocation>
</comment>
<evidence type="ECO:0000256" key="7">
    <source>
        <dbReference type="RuleBase" id="RU362101"/>
    </source>
</evidence>
<dbReference type="Proteomes" id="UP001596406">
    <property type="component" value="Unassembled WGS sequence"/>
</dbReference>
<keyword evidence="6" id="KW-0472">Membrane</keyword>
<dbReference type="RefSeq" id="WP_304450085.1">
    <property type="nucleotide sequence ID" value="NZ_JARRAH010000005.1"/>
</dbReference>
<gene>
    <name evidence="8" type="ORF">ACFQHK_18085</name>
</gene>
<keyword evidence="9" id="KW-1185">Reference proteome</keyword>
<keyword evidence="2 7" id="KW-0813">Transport</keyword>
<keyword evidence="3" id="KW-0533">Nickel</keyword>
<evidence type="ECO:0000256" key="1">
    <source>
        <dbReference type="ARBA" id="ARBA00004127"/>
    </source>
</evidence>
<dbReference type="EMBL" id="JBHSXM010000005">
    <property type="protein sequence ID" value="MFC6838395.1"/>
    <property type="molecule type" value="Genomic_DNA"/>
</dbReference>
<dbReference type="Pfam" id="PF03824">
    <property type="entry name" value="NicO"/>
    <property type="match status" value="1"/>
</dbReference>
<keyword evidence="4" id="KW-0812">Transmembrane</keyword>
<evidence type="ECO:0000313" key="9">
    <source>
        <dbReference type="Proteomes" id="UP001596406"/>
    </source>
</evidence>
<accession>A0ABD5UCU7</accession>
<evidence type="ECO:0000256" key="6">
    <source>
        <dbReference type="ARBA" id="ARBA00023136"/>
    </source>
</evidence>
<keyword evidence="5" id="KW-1133">Transmembrane helix</keyword>
<protein>
    <recommendedName>
        <fullName evidence="7">Nickel/cobalt efflux system</fullName>
    </recommendedName>
</protein>
<dbReference type="GO" id="GO:0005886">
    <property type="term" value="C:plasma membrane"/>
    <property type="evidence" value="ECO:0007669"/>
    <property type="project" value="UniProtKB-SubCell"/>
</dbReference>
<dbReference type="InterPro" id="IPR011541">
    <property type="entry name" value="Ni/Co_transpt_high_affinity"/>
</dbReference>
<comment type="similarity">
    <text evidence="7">Belongs to the NiCoT transporter (TC 2.A.52) family.</text>
</comment>
<evidence type="ECO:0000313" key="8">
    <source>
        <dbReference type="EMBL" id="MFC6838395.1"/>
    </source>
</evidence>
<name>A0ABD5UCU7_9EURY</name>
<organism evidence="8 9">
    <name type="scientific">Halomarina ordinaria</name>
    <dbReference type="NCBI Taxonomy" id="3033939"/>
    <lineage>
        <taxon>Archaea</taxon>
        <taxon>Methanobacteriati</taxon>
        <taxon>Methanobacteriota</taxon>
        <taxon>Stenosarchaea group</taxon>
        <taxon>Halobacteria</taxon>
        <taxon>Halobacteriales</taxon>
        <taxon>Natronomonadaceae</taxon>
        <taxon>Halomarina</taxon>
    </lineage>
</organism>
<sequence length="51" mass="5160">MLEGALLVGGAFGMRHAFEADHLAAVATLVEDGERPVSTGAAWGIGPSILP</sequence>
<comment type="caution">
    <text evidence="8">The sequence shown here is derived from an EMBL/GenBank/DDBJ whole genome shotgun (WGS) entry which is preliminary data.</text>
</comment>
<reference evidence="8 9" key="1">
    <citation type="journal article" date="2019" name="Int. J. Syst. Evol. Microbiol.">
        <title>The Global Catalogue of Microorganisms (GCM) 10K type strain sequencing project: providing services to taxonomists for standard genome sequencing and annotation.</title>
        <authorList>
            <consortium name="The Broad Institute Genomics Platform"/>
            <consortium name="The Broad Institute Genome Sequencing Center for Infectious Disease"/>
            <person name="Wu L."/>
            <person name="Ma J."/>
        </authorList>
    </citation>
    <scope>NUCLEOTIDE SEQUENCE [LARGE SCALE GENOMIC DNA]</scope>
    <source>
        <strain evidence="8 9">PSRA2</strain>
    </source>
</reference>
<evidence type="ECO:0000256" key="3">
    <source>
        <dbReference type="ARBA" id="ARBA00022596"/>
    </source>
</evidence>
<evidence type="ECO:0000256" key="2">
    <source>
        <dbReference type="ARBA" id="ARBA00022448"/>
    </source>
</evidence>
<dbReference type="GO" id="GO:0015099">
    <property type="term" value="F:nickel cation transmembrane transporter activity"/>
    <property type="evidence" value="ECO:0007669"/>
    <property type="project" value="UniProtKB-UniRule"/>
</dbReference>
<evidence type="ECO:0000256" key="5">
    <source>
        <dbReference type="ARBA" id="ARBA00022989"/>
    </source>
</evidence>